<organism evidence="1 2">
    <name type="scientific">Brachionus plicatilis</name>
    <name type="common">Marine rotifer</name>
    <name type="synonym">Brachionus muelleri</name>
    <dbReference type="NCBI Taxonomy" id="10195"/>
    <lineage>
        <taxon>Eukaryota</taxon>
        <taxon>Metazoa</taxon>
        <taxon>Spiralia</taxon>
        <taxon>Gnathifera</taxon>
        <taxon>Rotifera</taxon>
        <taxon>Eurotatoria</taxon>
        <taxon>Monogononta</taxon>
        <taxon>Pseudotrocha</taxon>
        <taxon>Ploima</taxon>
        <taxon>Brachionidae</taxon>
        <taxon>Brachionus</taxon>
    </lineage>
</organism>
<dbReference type="Proteomes" id="UP000276133">
    <property type="component" value="Unassembled WGS sequence"/>
</dbReference>
<proteinExistence type="predicted"/>
<evidence type="ECO:0000313" key="2">
    <source>
        <dbReference type="Proteomes" id="UP000276133"/>
    </source>
</evidence>
<comment type="caution">
    <text evidence="1">The sequence shown here is derived from an EMBL/GenBank/DDBJ whole genome shotgun (WGS) entry which is preliminary data.</text>
</comment>
<gene>
    <name evidence="1" type="ORF">BpHYR1_041758</name>
</gene>
<dbReference type="AlphaFoldDB" id="A0A3M7RVI2"/>
<dbReference type="EMBL" id="REGN01002527">
    <property type="protein sequence ID" value="RNA27591.1"/>
    <property type="molecule type" value="Genomic_DNA"/>
</dbReference>
<reference evidence="1 2" key="1">
    <citation type="journal article" date="2018" name="Sci. Rep.">
        <title>Genomic signatures of local adaptation to the degree of environmental predictability in rotifers.</title>
        <authorList>
            <person name="Franch-Gras L."/>
            <person name="Hahn C."/>
            <person name="Garcia-Roger E.M."/>
            <person name="Carmona M.J."/>
            <person name="Serra M."/>
            <person name="Gomez A."/>
        </authorList>
    </citation>
    <scope>NUCLEOTIDE SEQUENCE [LARGE SCALE GENOMIC DNA]</scope>
    <source>
        <strain evidence="1">HYR1</strain>
    </source>
</reference>
<keyword evidence="2" id="KW-1185">Reference proteome</keyword>
<sequence>MSGLKEVLLKFWLKNLYCKPNLTKLLKQISIDGLLGQGNHGQASSKMSNYLKDIQSFLNLEKDNMRHRNDNVKLRNQHDKRKETSPCDVYISTLGPV</sequence>
<evidence type="ECO:0000313" key="1">
    <source>
        <dbReference type="EMBL" id="RNA27591.1"/>
    </source>
</evidence>
<name>A0A3M7RVI2_BRAPC</name>
<protein>
    <submittedName>
        <fullName evidence="1">Uncharacterized protein</fullName>
    </submittedName>
</protein>
<accession>A0A3M7RVI2</accession>